<feature type="compositionally biased region" description="Basic and acidic residues" evidence="1">
    <location>
        <begin position="1"/>
        <end position="13"/>
    </location>
</feature>
<sequence>MTSTSRRDIRNNRSETPLTTRDARGRFHNDHATVYAIDTDRADNPRSIYIHTSAARHTLTVDQALQLAAALTTAAQDRA</sequence>
<gene>
    <name evidence="2" type="ORF">A606_09390</name>
</gene>
<evidence type="ECO:0000256" key="1">
    <source>
        <dbReference type="SAM" id="MobiDB-lite"/>
    </source>
</evidence>
<dbReference type="Proteomes" id="UP000014809">
    <property type="component" value="Chromosome"/>
</dbReference>
<evidence type="ECO:0000313" key="3">
    <source>
        <dbReference type="Proteomes" id="UP000014809"/>
    </source>
</evidence>
<proteinExistence type="predicted"/>
<dbReference type="KEGG" id="cter:A606_09390"/>
<organism evidence="2 3">
    <name type="scientific">Corynebacterium terpenotabidum Y-11</name>
    <dbReference type="NCBI Taxonomy" id="1200352"/>
    <lineage>
        <taxon>Bacteria</taxon>
        <taxon>Bacillati</taxon>
        <taxon>Actinomycetota</taxon>
        <taxon>Actinomycetes</taxon>
        <taxon>Mycobacteriales</taxon>
        <taxon>Corynebacteriaceae</taxon>
        <taxon>Corynebacterium</taxon>
    </lineage>
</organism>
<dbReference type="AlphaFoldDB" id="S4XEF1"/>
<dbReference type="HOGENOM" id="CLU_2600123_0_0_11"/>
<reference evidence="2 3" key="1">
    <citation type="submission" date="2012-06" db="EMBL/GenBank/DDBJ databases">
        <title>Complete genome sequence of Corynebacterium terpenotabidum Y-11 (=DSM 44721).</title>
        <authorList>
            <person name="Ruckert C."/>
            <person name="Albersmeier A."/>
            <person name="Al-Dilaimi A."/>
            <person name="Szczepanowski R."/>
            <person name="Kalinowski J."/>
        </authorList>
    </citation>
    <scope>NUCLEOTIDE SEQUENCE [LARGE SCALE GENOMIC DNA]</scope>
    <source>
        <strain evidence="2 3">Y-11</strain>
    </source>
</reference>
<feature type="region of interest" description="Disordered" evidence="1">
    <location>
        <begin position="1"/>
        <end position="26"/>
    </location>
</feature>
<dbReference type="EMBL" id="CP003696">
    <property type="protein sequence ID" value="AGP31517.1"/>
    <property type="molecule type" value="Genomic_DNA"/>
</dbReference>
<accession>S4XEF1</accession>
<evidence type="ECO:0000313" key="2">
    <source>
        <dbReference type="EMBL" id="AGP31517.1"/>
    </source>
</evidence>
<protein>
    <submittedName>
        <fullName evidence="2">Uncharacterized protein</fullName>
    </submittedName>
</protein>
<dbReference type="RefSeq" id="WP_020441873.1">
    <property type="nucleotide sequence ID" value="NC_021663.1"/>
</dbReference>
<keyword evidence="3" id="KW-1185">Reference proteome</keyword>
<name>S4XEF1_9CORY</name>